<evidence type="ECO:0000256" key="2">
    <source>
        <dbReference type="ARBA" id="ARBA00004555"/>
    </source>
</evidence>
<evidence type="ECO:0000256" key="8">
    <source>
        <dbReference type="ARBA" id="ARBA00023329"/>
    </source>
</evidence>
<dbReference type="InterPro" id="IPR014712">
    <property type="entry name" value="ANTH_dom_sf"/>
</dbReference>
<dbReference type="GO" id="GO:0005546">
    <property type="term" value="F:phosphatidylinositol-4,5-bisphosphate binding"/>
    <property type="evidence" value="ECO:0007669"/>
    <property type="project" value="TreeGrafter"/>
</dbReference>
<evidence type="ECO:0000256" key="5">
    <source>
        <dbReference type="ARBA" id="ARBA00023034"/>
    </source>
</evidence>
<sequence>MPSKFLKALGVVKDSASIGLAKVSSTPYTSLEVAILRATTHDDDSLPTDHGSIDDVLRLVSSNKFYAAACARAVARRISRTRNWAVALKSLVLVLRVFQDGDPYFPREVLLAMRRGARILNLSSFRDASNSSSPWDFTAFVRTYALYLDERLECFLTGKLQRRSGPTRGRRTKGPTPVARDMKPAAMLDQIACWQRLLDRAVGTRPTGPTPSNRLVRAALYVVVRESFDLYRDVSNGLKLVLDNFFYLQFQNCVEAFQACTRAVRQFRELSEFYAVCKCIGVGRSSEYPSVETISEELVDALQEFLKDQSSFPLKSSGPTLTYPTGKGLAENNSGPEVGPQCTTSLEDLINASDTRMCPAISIDLEAYAGPRQDDTFEPMSETGSTHSLPISNSMADLMSLWEWSEQEERGKQHKQQEEKKQKQQDHSKTWELILTETLSSSVEGTTANTNSATGWELVLFEATRPTQQYTQQSKPSVMMMPTNNHYNPFLQDTAEVSNFQQATTVPTFQAIPLFPMHNHQMSCGAQLASNDPFAVPYSFTSEPMYSGSHVDQKNVLYEQQLWLRNQNKIIAKHMT</sequence>
<dbReference type="SMART" id="SM00273">
    <property type="entry name" value="ENTH"/>
    <property type="match status" value="1"/>
</dbReference>
<keyword evidence="8" id="KW-0968">Cytoplasmic vesicle</keyword>
<dbReference type="CDD" id="cd16987">
    <property type="entry name" value="ANTH_N_AP180_plant"/>
    <property type="match status" value="1"/>
</dbReference>
<evidence type="ECO:0000313" key="11">
    <source>
        <dbReference type="EMBL" id="GER48227.1"/>
    </source>
</evidence>
<evidence type="ECO:0000259" key="10">
    <source>
        <dbReference type="PROSITE" id="PS50942"/>
    </source>
</evidence>
<name>A0A5A7QUS4_STRAF</name>
<feature type="domain" description="ENTH" evidence="10">
    <location>
        <begin position="23"/>
        <end position="162"/>
    </location>
</feature>
<dbReference type="PANTHER" id="PTHR22951:SF75">
    <property type="entry name" value="CLATHRIN COAT ASSEMBLY PROTEIN AP180"/>
    <property type="match status" value="1"/>
</dbReference>
<keyword evidence="4" id="KW-0254">Endocytosis</keyword>
<dbReference type="InterPro" id="IPR011417">
    <property type="entry name" value="ANTH_dom"/>
</dbReference>
<evidence type="ECO:0000256" key="7">
    <source>
        <dbReference type="ARBA" id="ARBA00023176"/>
    </source>
</evidence>
<evidence type="ECO:0000313" key="12">
    <source>
        <dbReference type="Proteomes" id="UP000325081"/>
    </source>
</evidence>
<evidence type="ECO:0000256" key="1">
    <source>
        <dbReference type="ARBA" id="ARBA00004132"/>
    </source>
</evidence>
<dbReference type="PROSITE" id="PS50942">
    <property type="entry name" value="ENTH"/>
    <property type="match status" value="1"/>
</dbReference>
<dbReference type="PANTHER" id="PTHR22951">
    <property type="entry name" value="CLATHRIN ASSEMBLY PROTEIN"/>
    <property type="match status" value="1"/>
</dbReference>
<dbReference type="SUPFAM" id="SSF89009">
    <property type="entry name" value="GAT-like domain"/>
    <property type="match status" value="1"/>
</dbReference>
<evidence type="ECO:0000256" key="3">
    <source>
        <dbReference type="ARBA" id="ARBA00004600"/>
    </source>
</evidence>
<dbReference type="GO" id="GO:0006900">
    <property type="term" value="P:vesicle budding from membrane"/>
    <property type="evidence" value="ECO:0007669"/>
    <property type="project" value="TreeGrafter"/>
</dbReference>
<feature type="region of interest" description="Disordered" evidence="9">
    <location>
        <begin position="406"/>
        <end position="429"/>
    </location>
</feature>
<reference evidence="12" key="1">
    <citation type="journal article" date="2019" name="Curr. Biol.">
        <title>Genome Sequence of Striga asiatica Provides Insight into the Evolution of Plant Parasitism.</title>
        <authorList>
            <person name="Yoshida S."/>
            <person name="Kim S."/>
            <person name="Wafula E.K."/>
            <person name="Tanskanen J."/>
            <person name="Kim Y.M."/>
            <person name="Honaas L."/>
            <person name="Yang Z."/>
            <person name="Spallek T."/>
            <person name="Conn C.E."/>
            <person name="Ichihashi Y."/>
            <person name="Cheong K."/>
            <person name="Cui S."/>
            <person name="Der J.P."/>
            <person name="Gundlach H."/>
            <person name="Jiao Y."/>
            <person name="Hori C."/>
            <person name="Ishida J.K."/>
            <person name="Kasahara H."/>
            <person name="Kiba T."/>
            <person name="Kim M.S."/>
            <person name="Koo N."/>
            <person name="Laohavisit A."/>
            <person name="Lee Y.H."/>
            <person name="Lumba S."/>
            <person name="McCourt P."/>
            <person name="Mortimer J.C."/>
            <person name="Mutuku J.M."/>
            <person name="Nomura T."/>
            <person name="Sasaki-Sekimoto Y."/>
            <person name="Seto Y."/>
            <person name="Wang Y."/>
            <person name="Wakatake T."/>
            <person name="Sakakibara H."/>
            <person name="Demura T."/>
            <person name="Yamaguchi S."/>
            <person name="Yoneyama K."/>
            <person name="Manabe R.I."/>
            <person name="Nelson D.C."/>
            <person name="Schulman A.H."/>
            <person name="Timko M.P."/>
            <person name="dePamphilis C.W."/>
            <person name="Choi D."/>
            <person name="Shirasu K."/>
        </authorList>
    </citation>
    <scope>NUCLEOTIDE SEQUENCE [LARGE SCALE GENOMIC DNA]</scope>
    <source>
        <strain evidence="12">cv. UVA1</strain>
    </source>
</reference>
<organism evidence="11 12">
    <name type="scientific">Striga asiatica</name>
    <name type="common">Asiatic witchweed</name>
    <name type="synonym">Buchnera asiatica</name>
    <dbReference type="NCBI Taxonomy" id="4170"/>
    <lineage>
        <taxon>Eukaryota</taxon>
        <taxon>Viridiplantae</taxon>
        <taxon>Streptophyta</taxon>
        <taxon>Embryophyta</taxon>
        <taxon>Tracheophyta</taxon>
        <taxon>Spermatophyta</taxon>
        <taxon>Magnoliopsida</taxon>
        <taxon>eudicotyledons</taxon>
        <taxon>Gunneridae</taxon>
        <taxon>Pentapetalae</taxon>
        <taxon>asterids</taxon>
        <taxon>lamiids</taxon>
        <taxon>Lamiales</taxon>
        <taxon>Orobanchaceae</taxon>
        <taxon>Buchnereae</taxon>
        <taxon>Striga</taxon>
    </lineage>
</organism>
<evidence type="ECO:0000256" key="4">
    <source>
        <dbReference type="ARBA" id="ARBA00022583"/>
    </source>
</evidence>
<dbReference type="OrthoDB" id="44015at2759"/>
<keyword evidence="7" id="KW-0168">Coated pit</keyword>
<proteinExistence type="predicted"/>
<dbReference type="GO" id="GO:0005545">
    <property type="term" value="F:1-phosphatidylinositol binding"/>
    <property type="evidence" value="ECO:0007669"/>
    <property type="project" value="InterPro"/>
</dbReference>
<keyword evidence="6" id="KW-0472">Membrane</keyword>
<comment type="subcellular location">
    <subcellularLocation>
        <location evidence="1">Cytoplasmic vesicle</location>
        <location evidence="1">Clathrin-coated vesicle</location>
    </subcellularLocation>
    <subcellularLocation>
        <location evidence="2">Golgi apparatus</location>
    </subcellularLocation>
    <subcellularLocation>
        <location evidence="3">Membrane</location>
        <location evidence="3">Clathrin-coated pit</location>
    </subcellularLocation>
</comment>
<dbReference type="InterPro" id="IPR013809">
    <property type="entry name" value="ENTH"/>
</dbReference>
<dbReference type="Gene3D" id="1.25.40.90">
    <property type="match status" value="1"/>
</dbReference>
<dbReference type="GO" id="GO:0030136">
    <property type="term" value="C:clathrin-coated vesicle"/>
    <property type="evidence" value="ECO:0007669"/>
    <property type="project" value="UniProtKB-SubCell"/>
</dbReference>
<dbReference type="GO" id="GO:0072583">
    <property type="term" value="P:clathrin-dependent endocytosis"/>
    <property type="evidence" value="ECO:0007669"/>
    <property type="project" value="InterPro"/>
</dbReference>
<evidence type="ECO:0000256" key="6">
    <source>
        <dbReference type="ARBA" id="ARBA00023136"/>
    </source>
</evidence>
<gene>
    <name evidence="11" type="ORF">STAS_25374</name>
</gene>
<dbReference type="FunFam" id="1.20.58.150:FF:000005">
    <property type="entry name" value="putative clathrin assembly protein At2g25430"/>
    <property type="match status" value="1"/>
</dbReference>
<dbReference type="Proteomes" id="UP000325081">
    <property type="component" value="Unassembled WGS sequence"/>
</dbReference>
<keyword evidence="5" id="KW-0333">Golgi apparatus</keyword>
<feature type="region of interest" description="Disordered" evidence="9">
    <location>
        <begin position="317"/>
        <end position="339"/>
    </location>
</feature>
<dbReference type="InterPro" id="IPR045192">
    <property type="entry name" value="AP180-like"/>
</dbReference>
<dbReference type="AlphaFoldDB" id="A0A5A7QUS4"/>
<dbReference type="GO" id="GO:0005794">
    <property type="term" value="C:Golgi apparatus"/>
    <property type="evidence" value="ECO:0007669"/>
    <property type="project" value="UniProtKB-SubCell"/>
</dbReference>
<protein>
    <submittedName>
        <fullName evidence="11">ENTH/ANTH/VHS superfamily protein</fullName>
    </submittedName>
</protein>
<feature type="compositionally biased region" description="Basic and acidic residues" evidence="9">
    <location>
        <begin position="407"/>
        <end position="429"/>
    </location>
</feature>
<comment type="caution">
    <text evidence="11">The sequence shown here is derived from an EMBL/GenBank/DDBJ whole genome shotgun (WGS) entry which is preliminary data.</text>
</comment>
<keyword evidence="12" id="KW-1185">Reference proteome</keyword>
<dbReference type="SUPFAM" id="SSF48464">
    <property type="entry name" value="ENTH/VHS domain"/>
    <property type="match status" value="1"/>
</dbReference>
<dbReference type="GO" id="GO:0000149">
    <property type="term" value="F:SNARE binding"/>
    <property type="evidence" value="ECO:0007669"/>
    <property type="project" value="TreeGrafter"/>
</dbReference>
<dbReference type="GO" id="GO:0032050">
    <property type="term" value="F:clathrin heavy chain binding"/>
    <property type="evidence" value="ECO:0007669"/>
    <property type="project" value="TreeGrafter"/>
</dbReference>
<dbReference type="GO" id="GO:0048268">
    <property type="term" value="P:clathrin coat assembly"/>
    <property type="evidence" value="ECO:0007669"/>
    <property type="project" value="InterPro"/>
</dbReference>
<dbReference type="EMBL" id="BKCP01008181">
    <property type="protein sequence ID" value="GER48227.1"/>
    <property type="molecule type" value="Genomic_DNA"/>
</dbReference>
<dbReference type="InterPro" id="IPR008942">
    <property type="entry name" value="ENTH_VHS"/>
</dbReference>
<dbReference type="Pfam" id="PF07651">
    <property type="entry name" value="ANTH"/>
    <property type="match status" value="1"/>
</dbReference>
<evidence type="ECO:0000256" key="9">
    <source>
        <dbReference type="SAM" id="MobiDB-lite"/>
    </source>
</evidence>
<dbReference type="InterPro" id="IPR048050">
    <property type="entry name" value="ANTH_N_plant"/>
</dbReference>
<dbReference type="GO" id="GO:0005905">
    <property type="term" value="C:clathrin-coated pit"/>
    <property type="evidence" value="ECO:0007669"/>
    <property type="project" value="UniProtKB-SubCell"/>
</dbReference>
<accession>A0A5A7QUS4</accession>
<dbReference type="Gene3D" id="1.20.58.150">
    <property type="entry name" value="ANTH domain"/>
    <property type="match status" value="1"/>
</dbReference>